<feature type="compositionally biased region" description="Basic and acidic residues" evidence="1">
    <location>
        <begin position="54"/>
        <end position="67"/>
    </location>
</feature>
<gene>
    <name evidence="2" type="ORF">HF086_005821</name>
</gene>
<organism evidence="2 3">
    <name type="scientific">Spodoptera exigua</name>
    <name type="common">Beet armyworm</name>
    <name type="synonym">Noctua fulgens</name>
    <dbReference type="NCBI Taxonomy" id="7107"/>
    <lineage>
        <taxon>Eukaryota</taxon>
        <taxon>Metazoa</taxon>
        <taxon>Ecdysozoa</taxon>
        <taxon>Arthropoda</taxon>
        <taxon>Hexapoda</taxon>
        <taxon>Insecta</taxon>
        <taxon>Pterygota</taxon>
        <taxon>Neoptera</taxon>
        <taxon>Endopterygota</taxon>
        <taxon>Lepidoptera</taxon>
        <taxon>Glossata</taxon>
        <taxon>Ditrysia</taxon>
        <taxon>Noctuoidea</taxon>
        <taxon>Noctuidae</taxon>
        <taxon>Amphipyrinae</taxon>
        <taxon>Spodoptera</taxon>
    </lineage>
</organism>
<sequence>MYRMCRCYFADDYSQSEDDGQSGDGGPGDDTGQDAVEDASLSGTAVLAKPPSPKPEKAQKGAKDNQKTNDAASGQKTKKAPQARADDKEAEIQQRMITNLLSRLGSITQDSAMHPMLYGSDDSMFNVDRPTILHSENNSDIDYIVITI</sequence>
<protein>
    <submittedName>
        <fullName evidence="2">Uncharacterized protein</fullName>
    </submittedName>
</protein>
<evidence type="ECO:0000256" key="1">
    <source>
        <dbReference type="SAM" id="MobiDB-lite"/>
    </source>
</evidence>
<dbReference type="Proteomes" id="UP000814243">
    <property type="component" value="Unassembled WGS sequence"/>
</dbReference>
<dbReference type="EMBL" id="JACEFF010000778">
    <property type="protein sequence ID" value="KAH9631111.1"/>
    <property type="molecule type" value="Genomic_DNA"/>
</dbReference>
<accession>A0A922SAK2</accession>
<name>A0A922SAK2_SPOEX</name>
<dbReference type="AlphaFoldDB" id="A0A922SAK2"/>
<reference evidence="2" key="1">
    <citation type="journal article" date="2021" name="G3 (Bethesda)">
        <title>Genome and transcriptome analysis of the beet armyworm Spodoptera exigua reveals targets for pest control. .</title>
        <authorList>
            <person name="Simon S."/>
            <person name="Breeschoten T."/>
            <person name="Jansen H.J."/>
            <person name="Dirks R.P."/>
            <person name="Schranz M.E."/>
            <person name="Ros V.I.D."/>
        </authorList>
    </citation>
    <scope>NUCLEOTIDE SEQUENCE</scope>
    <source>
        <strain evidence="2">TB_SE_WUR_2020</strain>
    </source>
</reference>
<proteinExistence type="predicted"/>
<feature type="region of interest" description="Disordered" evidence="1">
    <location>
        <begin position="13"/>
        <end position="91"/>
    </location>
</feature>
<evidence type="ECO:0000313" key="2">
    <source>
        <dbReference type="EMBL" id="KAH9631111.1"/>
    </source>
</evidence>
<evidence type="ECO:0000313" key="3">
    <source>
        <dbReference type="Proteomes" id="UP000814243"/>
    </source>
</evidence>
<comment type="caution">
    <text evidence="2">The sequence shown here is derived from an EMBL/GenBank/DDBJ whole genome shotgun (WGS) entry which is preliminary data.</text>
</comment>